<name>A0A511FBH0_9CELL</name>
<keyword evidence="3" id="KW-1185">Reference proteome</keyword>
<dbReference type="AlphaFoldDB" id="A0A511FBH0"/>
<evidence type="ECO:0000313" key="3">
    <source>
        <dbReference type="Proteomes" id="UP000321723"/>
    </source>
</evidence>
<accession>A0A511FBH0</accession>
<dbReference type="OrthoDB" id="242138at2"/>
<reference evidence="1 3" key="1">
    <citation type="submission" date="2019-07" db="EMBL/GenBank/DDBJ databases">
        <title>Whole genome shotgun sequence of Cellulomonas hominis NBRC 16055.</title>
        <authorList>
            <person name="Hosoyama A."/>
            <person name="Uohara A."/>
            <person name="Ohji S."/>
            <person name="Ichikawa N."/>
        </authorList>
    </citation>
    <scope>NUCLEOTIDE SEQUENCE [LARGE SCALE GENOMIC DNA]</scope>
    <source>
        <strain evidence="1 3">NBRC 16055</strain>
    </source>
</reference>
<evidence type="ECO:0000313" key="2">
    <source>
        <dbReference type="EMBL" id="MBB5474581.1"/>
    </source>
</evidence>
<evidence type="ECO:0000313" key="4">
    <source>
        <dbReference type="Proteomes" id="UP000564629"/>
    </source>
</evidence>
<dbReference type="RefSeq" id="WP_137773515.1">
    <property type="nucleotide sequence ID" value="NZ_BJVQ01000019.1"/>
</dbReference>
<dbReference type="Proteomes" id="UP000321723">
    <property type="component" value="Unassembled WGS sequence"/>
</dbReference>
<dbReference type="EMBL" id="JACHDN010000001">
    <property type="protein sequence ID" value="MBB5474581.1"/>
    <property type="molecule type" value="Genomic_DNA"/>
</dbReference>
<dbReference type="InterPro" id="IPR041289">
    <property type="entry name" value="Bact_RF_family3"/>
</dbReference>
<evidence type="ECO:0000313" key="1">
    <source>
        <dbReference type="EMBL" id="GEL46620.1"/>
    </source>
</evidence>
<dbReference type="Proteomes" id="UP000564629">
    <property type="component" value="Unassembled WGS sequence"/>
</dbReference>
<gene>
    <name evidence="1" type="ORF">CHO01_17360</name>
    <name evidence="2" type="ORF">HNR08_003317</name>
</gene>
<dbReference type="Pfam" id="PF18845">
    <property type="entry name" value="baeRF_family3"/>
    <property type="match status" value="1"/>
</dbReference>
<dbReference type="EMBL" id="BJVQ01000019">
    <property type="protein sequence ID" value="GEL46620.1"/>
    <property type="molecule type" value="Genomic_DNA"/>
</dbReference>
<comment type="caution">
    <text evidence="1">The sequence shown here is derived from an EMBL/GenBank/DDBJ whole genome shotgun (WGS) entry which is preliminary data.</text>
</comment>
<organism evidence="1 3">
    <name type="scientific">Cellulomonas hominis</name>
    <dbReference type="NCBI Taxonomy" id="156981"/>
    <lineage>
        <taxon>Bacteria</taxon>
        <taxon>Bacillati</taxon>
        <taxon>Actinomycetota</taxon>
        <taxon>Actinomycetes</taxon>
        <taxon>Micrococcales</taxon>
        <taxon>Cellulomonadaceae</taxon>
        <taxon>Cellulomonas</taxon>
    </lineage>
</organism>
<protein>
    <submittedName>
        <fullName evidence="1">Uncharacterized protein</fullName>
    </submittedName>
</protein>
<sequence length="380" mass="41132">MTDLTHEPVAFSRWSGPRHVMSPPPAELVVELQAPTTFPAITLLLPTTAGSVMTPEDRVALRGLLDQARQRLYAGRVPAADDVLTELARVAEEAMTLSTASGLAVLTSRDGIRASIRLPVAVVPRVVVDASFATRDLVRALHRTPRHAVLALGSRQARLFEGAGDELRPVTGRFPITAAREQRRDPDRPGLARSDAAAFYRDVDAALGAHLRLHPSPIVLAGSPRAVAGFRAVSRHLARLAGTVEADVVREPLPSLARRVRPVLEQYLRSRQEEAFGLLERRMGSQAAVSGVAAAWLAARHERPEMLVVDESLVMPARLSPDGDFLEPAEDPEALDVVDDIIDELIELVLRRGGWIALAEPGRLTAHDGVALTLRTKAAQ</sequence>
<reference evidence="2 4" key="2">
    <citation type="submission" date="2020-08" db="EMBL/GenBank/DDBJ databases">
        <title>Sequencing the genomes of 1000 actinobacteria strains.</title>
        <authorList>
            <person name="Klenk H.-P."/>
        </authorList>
    </citation>
    <scope>NUCLEOTIDE SEQUENCE [LARGE SCALE GENOMIC DNA]</scope>
    <source>
        <strain evidence="2 4">DSM 9581</strain>
    </source>
</reference>
<proteinExistence type="predicted"/>